<dbReference type="AlphaFoldDB" id="A0AAX1QMW8"/>
<dbReference type="Proteomes" id="UP000250997">
    <property type="component" value="Unassembled WGS sequence"/>
</dbReference>
<dbReference type="SUPFAM" id="SSF51283">
    <property type="entry name" value="dUTPase-like"/>
    <property type="match status" value="1"/>
</dbReference>
<evidence type="ECO:0000313" key="4">
    <source>
        <dbReference type="EMBL" id="RAW53078.1"/>
    </source>
</evidence>
<feature type="transmembrane region" description="Helical" evidence="3">
    <location>
        <begin position="291"/>
        <end position="311"/>
    </location>
</feature>
<keyword evidence="1" id="KW-0378">Hydrolase</keyword>
<organism evidence="4 5">
    <name type="scientific">Faecalibacterium prausnitzii</name>
    <dbReference type="NCBI Taxonomy" id="853"/>
    <lineage>
        <taxon>Bacteria</taxon>
        <taxon>Bacillati</taxon>
        <taxon>Bacillota</taxon>
        <taxon>Clostridia</taxon>
        <taxon>Eubacteriales</taxon>
        <taxon>Oscillospiraceae</taxon>
        <taxon>Faecalibacterium</taxon>
    </lineage>
</organism>
<dbReference type="InterPro" id="IPR033704">
    <property type="entry name" value="dUTPase_trimeric"/>
</dbReference>
<dbReference type="CDD" id="cd07557">
    <property type="entry name" value="trimeric_dUTPase"/>
    <property type="match status" value="1"/>
</dbReference>
<keyword evidence="3" id="KW-0472">Membrane</keyword>
<dbReference type="PANTHER" id="PTHR42680:SF3">
    <property type="entry name" value="DCTP DEAMINASE"/>
    <property type="match status" value="1"/>
</dbReference>
<accession>A0AAX1QMW8</accession>
<dbReference type="GO" id="GO:0006229">
    <property type="term" value="P:dUTP biosynthetic process"/>
    <property type="evidence" value="ECO:0007669"/>
    <property type="project" value="InterPro"/>
</dbReference>
<dbReference type="NCBIfam" id="TIGR02274">
    <property type="entry name" value="dCTP_deam"/>
    <property type="match status" value="1"/>
</dbReference>
<keyword evidence="3" id="KW-1133">Transmembrane helix</keyword>
<evidence type="ECO:0000256" key="1">
    <source>
        <dbReference type="ARBA" id="ARBA00022801"/>
    </source>
</evidence>
<dbReference type="PANTHER" id="PTHR42680">
    <property type="entry name" value="DCTP DEAMINASE"/>
    <property type="match status" value="1"/>
</dbReference>
<comment type="caution">
    <text evidence="4">The sequence shown here is derived from an EMBL/GenBank/DDBJ whole genome shotgun (WGS) entry which is preliminary data.</text>
</comment>
<dbReference type="InterPro" id="IPR011962">
    <property type="entry name" value="dCTP_deaminase"/>
</dbReference>
<dbReference type="EMBL" id="PRLA01000001">
    <property type="protein sequence ID" value="RAW53078.1"/>
    <property type="molecule type" value="Genomic_DNA"/>
</dbReference>
<evidence type="ECO:0000256" key="2">
    <source>
        <dbReference type="ARBA" id="ARBA00023080"/>
    </source>
</evidence>
<evidence type="ECO:0000313" key="5">
    <source>
        <dbReference type="Proteomes" id="UP000250997"/>
    </source>
</evidence>
<sequence length="314" mass="35945">MSDILYDSGVLSDVDIREFWGKGIEIDTYQKGDWAFDLDKQLQLGSIDLRFRPDYKKFNLNEKDTIKYDSILQKRYTTPYDLDVDENLVLNPGDVVLTTTLETVRLSEEFAGILTGRSSIARLGIMVHCCQEFINPGHGQPIPLQLINLSPRTVELDRRIPICQLVILKLRTPSSGRYKESIRAKYSEETDAQESKVYEDIPCPIHNKDGSLTQAKMEPSKAVHKENDLTSQKEDIENSSQKIFANNIKLKTLLNHYLTPFLPSLIMGLFITPFFISFVNKMTLLDFLTQMQSAPLSIIIAILLFILYIFLKKE</sequence>
<feature type="transmembrane region" description="Helical" evidence="3">
    <location>
        <begin position="257"/>
        <end position="279"/>
    </location>
</feature>
<gene>
    <name evidence="4" type="primary">dcd</name>
    <name evidence="4" type="ORF">C4N27_02720</name>
</gene>
<proteinExistence type="predicted"/>
<keyword evidence="2" id="KW-0546">Nucleotide metabolism</keyword>
<dbReference type="InterPro" id="IPR036157">
    <property type="entry name" value="dUTPase-like_sf"/>
</dbReference>
<protein>
    <submittedName>
        <fullName evidence="4">dCTP deaminase</fullName>
    </submittedName>
</protein>
<dbReference type="GO" id="GO:0008829">
    <property type="term" value="F:dCTP deaminase activity"/>
    <property type="evidence" value="ECO:0007669"/>
    <property type="project" value="InterPro"/>
</dbReference>
<dbReference type="Gene3D" id="2.70.40.10">
    <property type="match status" value="1"/>
</dbReference>
<keyword evidence="3" id="KW-0812">Transmembrane</keyword>
<name>A0AAX1QMW8_9FIRM</name>
<dbReference type="Pfam" id="PF22769">
    <property type="entry name" value="DCD"/>
    <property type="match status" value="1"/>
</dbReference>
<dbReference type="RefSeq" id="WP_158394576.1">
    <property type="nucleotide sequence ID" value="NZ_CP026548.1"/>
</dbReference>
<reference evidence="4 5" key="1">
    <citation type="submission" date="2018-02" db="EMBL/GenBank/DDBJ databases">
        <title>Complete genome sequencing of Faecalibacterium prausnitzii strains isolated from the human gut.</title>
        <authorList>
            <person name="Fitzgerald B.C."/>
            <person name="Shkoporov A.N."/>
            <person name="Ross P.R."/>
            <person name="Hill C."/>
        </authorList>
    </citation>
    <scope>NUCLEOTIDE SEQUENCE [LARGE SCALE GENOMIC DNA]</scope>
    <source>
        <strain evidence="4 5">APC942/18-1</strain>
    </source>
</reference>
<evidence type="ECO:0000256" key="3">
    <source>
        <dbReference type="SAM" id="Phobius"/>
    </source>
</evidence>